<dbReference type="HOGENOM" id="CLU_035509_11_3_1"/>
<keyword evidence="1" id="KW-1133">Transmembrane helix</keyword>
<evidence type="ECO:0000313" key="3">
    <source>
        <dbReference type="EMBL" id="KDR66309.1"/>
    </source>
</evidence>
<evidence type="ECO:0000256" key="1">
    <source>
        <dbReference type="SAM" id="Phobius"/>
    </source>
</evidence>
<sequence length="263" mass="30034">MSELLGPHGFWEIETTKYSLVSATSILFFDYACTFDREVELIWKSRWSLPKILFLINRYYIILAEFFCVHLYKWVVWSGVISFMLSGGILQIRLYALYFMDKKIICLTMSCFLVSSSVFAWIAWLQGVGDTAITLPTSNGSTCVLRGPGGTFYKSWLAALSFECLMCFLACRRAYRSFRADVSPLFWGRTLMDVIIRDSVLYFIVIAIAYLVSLVLWFKVHDIAAEVPVSFTVAMSSILTNRMLLNIRSSAIESTSTLDVEFN</sequence>
<reference evidence="4" key="1">
    <citation type="journal article" date="2014" name="Proc. Natl. Acad. Sci. U.S.A.">
        <title>Extensive sampling of basidiomycete genomes demonstrates inadequacy of the white-rot/brown-rot paradigm for wood decay fungi.</title>
        <authorList>
            <person name="Riley R."/>
            <person name="Salamov A.A."/>
            <person name="Brown D.W."/>
            <person name="Nagy L.G."/>
            <person name="Floudas D."/>
            <person name="Held B.W."/>
            <person name="Levasseur A."/>
            <person name="Lombard V."/>
            <person name="Morin E."/>
            <person name="Otillar R."/>
            <person name="Lindquist E.A."/>
            <person name="Sun H."/>
            <person name="LaButti K.M."/>
            <person name="Schmutz J."/>
            <person name="Jabbour D."/>
            <person name="Luo H."/>
            <person name="Baker S.E."/>
            <person name="Pisabarro A.G."/>
            <person name="Walton J.D."/>
            <person name="Blanchette R.A."/>
            <person name="Henrissat B."/>
            <person name="Martin F."/>
            <person name="Cullen D."/>
            <person name="Hibbett D.S."/>
            <person name="Grigoriev I.V."/>
        </authorList>
    </citation>
    <scope>NUCLEOTIDE SEQUENCE [LARGE SCALE GENOMIC DNA]</scope>
    <source>
        <strain evidence="4">CBS 339.88</strain>
    </source>
</reference>
<feature type="transmembrane region" description="Helical" evidence="1">
    <location>
        <begin position="223"/>
        <end position="240"/>
    </location>
</feature>
<dbReference type="Proteomes" id="UP000027222">
    <property type="component" value="Unassembled WGS sequence"/>
</dbReference>
<name>A0A067SEX3_GALM3</name>
<feature type="domain" description="DUF6533" evidence="2">
    <location>
        <begin position="18"/>
        <end position="63"/>
    </location>
</feature>
<keyword evidence="1" id="KW-0472">Membrane</keyword>
<keyword evidence="1" id="KW-0812">Transmembrane</keyword>
<dbReference type="OrthoDB" id="2638860at2759"/>
<organism evidence="3 4">
    <name type="scientific">Galerina marginata (strain CBS 339.88)</name>
    <dbReference type="NCBI Taxonomy" id="685588"/>
    <lineage>
        <taxon>Eukaryota</taxon>
        <taxon>Fungi</taxon>
        <taxon>Dikarya</taxon>
        <taxon>Basidiomycota</taxon>
        <taxon>Agaricomycotina</taxon>
        <taxon>Agaricomycetes</taxon>
        <taxon>Agaricomycetidae</taxon>
        <taxon>Agaricales</taxon>
        <taxon>Agaricineae</taxon>
        <taxon>Strophariaceae</taxon>
        <taxon>Galerina</taxon>
    </lineage>
</organism>
<gene>
    <name evidence="3" type="ORF">GALMADRAFT_232649</name>
</gene>
<accession>A0A067SEX3</accession>
<dbReference type="InterPro" id="IPR045340">
    <property type="entry name" value="DUF6533"/>
</dbReference>
<dbReference type="AlphaFoldDB" id="A0A067SEX3"/>
<keyword evidence="4" id="KW-1185">Reference proteome</keyword>
<feature type="transmembrane region" description="Helical" evidence="1">
    <location>
        <begin position="104"/>
        <end position="124"/>
    </location>
</feature>
<feature type="transmembrane region" description="Helical" evidence="1">
    <location>
        <begin position="195"/>
        <end position="217"/>
    </location>
</feature>
<dbReference type="Pfam" id="PF20151">
    <property type="entry name" value="DUF6533"/>
    <property type="match status" value="1"/>
</dbReference>
<feature type="transmembrane region" description="Helical" evidence="1">
    <location>
        <begin position="78"/>
        <end position="97"/>
    </location>
</feature>
<proteinExistence type="predicted"/>
<evidence type="ECO:0000313" key="4">
    <source>
        <dbReference type="Proteomes" id="UP000027222"/>
    </source>
</evidence>
<evidence type="ECO:0000259" key="2">
    <source>
        <dbReference type="Pfam" id="PF20151"/>
    </source>
</evidence>
<protein>
    <recommendedName>
        <fullName evidence="2">DUF6533 domain-containing protein</fullName>
    </recommendedName>
</protein>
<feature type="transmembrane region" description="Helical" evidence="1">
    <location>
        <begin position="156"/>
        <end position="175"/>
    </location>
</feature>
<dbReference type="EMBL" id="KL142425">
    <property type="protein sequence ID" value="KDR66309.1"/>
    <property type="molecule type" value="Genomic_DNA"/>
</dbReference>